<keyword evidence="4" id="KW-1185">Reference proteome</keyword>
<feature type="signal peptide" evidence="1">
    <location>
        <begin position="1"/>
        <end position="18"/>
    </location>
</feature>
<dbReference type="RefSeq" id="WP_132045839.1">
    <property type="nucleotide sequence ID" value="NZ_SLTR01000586.1"/>
</dbReference>
<sequence>MIKILVCILSLASVGAKADTLPERIDKFVNLFKTSDAAVSYDVRVLQSDYPTRLLTPQSMLPQTS</sequence>
<reference evidence="3 4" key="1">
    <citation type="submission" date="2019-03" db="EMBL/GenBank/DDBJ databases">
        <title>Halomonas marinisediminis sp. nov., a moderately halophilic bacterium isolated from the Bohai Gulf.</title>
        <authorList>
            <person name="Ji X."/>
        </authorList>
    </citation>
    <scope>NUCLEOTIDE SEQUENCE [LARGE SCALE GENOMIC DNA]</scope>
    <source>
        <strain evidence="3 4">204</strain>
    </source>
</reference>
<protein>
    <submittedName>
        <fullName evidence="3">DUF3404 domain-containing protein</fullName>
    </submittedName>
</protein>
<evidence type="ECO:0000256" key="1">
    <source>
        <dbReference type="SAM" id="SignalP"/>
    </source>
</evidence>
<feature type="domain" description="Histidine kinase VxrA sensor" evidence="2">
    <location>
        <begin position="13"/>
        <end position="65"/>
    </location>
</feature>
<proteinExistence type="predicted"/>
<evidence type="ECO:0000313" key="4">
    <source>
        <dbReference type="Proteomes" id="UP000294823"/>
    </source>
</evidence>
<organism evidence="3 4">
    <name type="scientific">Halomonas marinisediminis</name>
    <dbReference type="NCBI Taxonomy" id="2546095"/>
    <lineage>
        <taxon>Bacteria</taxon>
        <taxon>Pseudomonadati</taxon>
        <taxon>Pseudomonadota</taxon>
        <taxon>Gammaproteobacteria</taxon>
        <taxon>Oceanospirillales</taxon>
        <taxon>Halomonadaceae</taxon>
        <taxon>Halomonas</taxon>
    </lineage>
</organism>
<keyword evidence="1" id="KW-0732">Signal</keyword>
<dbReference type="Proteomes" id="UP000294823">
    <property type="component" value="Unassembled WGS sequence"/>
</dbReference>
<feature type="chain" id="PRO_5045424669" evidence="1">
    <location>
        <begin position="19"/>
        <end position="65"/>
    </location>
</feature>
<name>A0ABY2D1T4_9GAMM</name>
<comment type="caution">
    <text evidence="3">The sequence shown here is derived from an EMBL/GenBank/DDBJ whole genome shotgun (WGS) entry which is preliminary data.</text>
</comment>
<gene>
    <name evidence="3" type="ORF">E0702_17900</name>
</gene>
<evidence type="ECO:0000313" key="3">
    <source>
        <dbReference type="EMBL" id="TDA78990.1"/>
    </source>
</evidence>
<dbReference type="EMBL" id="SLTR01000586">
    <property type="protein sequence ID" value="TDA78990.1"/>
    <property type="molecule type" value="Genomic_DNA"/>
</dbReference>
<evidence type="ECO:0000259" key="2">
    <source>
        <dbReference type="Pfam" id="PF11884"/>
    </source>
</evidence>
<accession>A0ABY2D1T4</accession>
<dbReference type="Pfam" id="PF11884">
    <property type="entry name" value="DUF3404"/>
    <property type="match status" value="1"/>
</dbReference>
<feature type="non-terminal residue" evidence="3">
    <location>
        <position position="65"/>
    </location>
</feature>
<dbReference type="InterPro" id="IPR021821">
    <property type="entry name" value="VxrA_SD"/>
</dbReference>